<keyword evidence="18" id="KW-1185">Reference proteome</keyword>
<dbReference type="CDD" id="cd06225">
    <property type="entry name" value="HAMP"/>
    <property type="match status" value="1"/>
</dbReference>
<dbReference type="InterPro" id="IPR003660">
    <property type="entry name" value="HAMP_dom"/>
</dbReference>
<proteinExistence type="predicted"/>
<keyword evidence="5" id="KW-0597">Phosphoprotein</keyword>
<feature type="compositionally biased region" description="Polar residues" evidence="13">
    <location>
        <begin position="758"/>
        <end position="767"/>
    </location>
</feature>
<keyword evidence="17" id="KW-0547">Nucleotide-binding</keyword>
<evidence type="ECO:0000256" key="1">
    <source>
        <dbReference type="ARBA" id="ARBA00000085"/>
    </source>
</evidence>
<gene>
    <name evidence="17" type="ORF">ACFVKH_17065</name>
</gene>
<feature type="transmembrane region" description="Helical" evidence="14">
    <location>
        <begin position="346"/>
        <end position="367"/>
    </location>
</feature>
<evidence type="ECO:0000256" key="6">
    <source>
        <dbReference type="ARBA" id="ARBA00022679"/>
    </source>
</evidence>
<dbReference type="InterPro" id="IPR004358">
    <property type="entry name" value="Sig_transdc_His_kin-like_C"/>
</dbReference>
<feature type="transmembrane region" description="Helical" evidence="14">
    <location>
        <begin position="12"/>
        <end position="36"/>
    </location>
</feature>
<dbReference type="InterPro" id="IPR033479">
    <property type="entry name" value="dCache_1"/>
</dbReference>
<dbReference type="Pfam" id="PF02743">
    <property type="entry name" value="dCache_1"/>
    <property type="match status" value="1"/>
</dbReference>
<keyword evidence="10" id="KW-0902">Two-component regulatory system</keyword>
<evidence type="ECO:0000256" key="4">
    <source>
        <dbReference type="ARBA" id="ARBA00022475"/>
    </source>
</evidence>
<dbReference type="InterPro" id="IPR005467">
    <property type="entry name" value="His_kinase_dom"/>
</dbReference>
<dbReference type="SUPFAM" id="SSF55874">
    <property type="entry name" value="ATPase domain of HSP90 chaperone/DNA topoisomerase II/histidine kinase"/>
    <property type="match status" value="1"/>
</dbReference>
<dbReference type="InterPro" id="IPR003594">
    <property type="entry name" value="HATPase_dom"/>
</dbReference>
<reference evidence="17 18" key="1">
    <citation type="submission" date="2024-10" db="EMBL/GenBank/DDBJ databases">
        <authorList>
            <person name="Ratan Roy A."/>
            <person name="Morales Sandoval P.H."/>
            <person name="De Los Santos Villalobos S."/>
            <person name="Chakraborty S."/>
            <person name="Mukherjee J."/>
        </authorList>
    </citation>
    <scope>NUCLEOTIDE SEQUENCE [LARGE SCALE GENOMIC DNA]</scope>
    <source>
        <strain evidence="17 18">S1</strain>
    </source>
</reference>
<organism evidence="17 18">
    <name type="scientific">Almyronema epifaneia S1</name>
    <dbReference type="NCBI Taxonomy" id="2991925"/>
    <lineage>
        <taxon>Bacteria</taxon>
        <taxon>Bacillati</taxon>
        <taxon>Cyanobacteriota</taxon>
        <taxon>Cyanophyceae</taxon>
        <taxon>Nodosilineales</taxon>
        <taxon>Nodosilineaceae</taxon>
        <taxon>Almyronema</taxon>
        <taxon>Almyronema epifaneia</taxon>
    </lineage>
</organism>
<keyword evidence="17" id="KW-0067">ATP-binding</keyword>
<evidence type="ECO:0000256" key="5">
    <source>
        <dbReference type="ARBA" id="ARBA00022553"/>
    </source>
</evidence>
<dbReference type="PROSITE" id="PS50109">
    <property type="entry name" value="HIS_KIN"/>
    <property type="match status" value="1"/>
</dbReference>
<dbReference type="Gene3D" id="6.10.340.10">
    <property type="match status" value="1"/>
</dbReference>
<keyword evidence="12" id="KW-0175">Coiled coil</keyword>
<evidence type="ECO:0000259" key="16">
    <source>
        <dbReference type="PROSITE" id="PS50885"/>
    </source>
</evidence>
<feature type="domain" description="Histidine kinase" evidence="15">
    <location>
        <begin position="480"/>
        <end position="737"/>
    </location>
</feature>
<name>A0ABW6IIF5_9CYAN</name>
<dbReference type="SMART" id="SM00304">
    <property type="entry name" value="HAMP"/>
    <property type="match status" value="1"/>
</dbReference>
<evidence type="ECO:0000256" key="12">
    <source>
        <dbReference type="SAM" id="Coils"/>
    </source>
</evidence>
<feature type="compositionally biased region" description="Low complexity" evidence="13">
    <location>
        <begin position="742"/>
        <end position="756"/>
    </location>
</feature>
<dbReference type="InterPro" id="IPR003661">
    <property type="entry name" value="HisK_dim/P_dom"/>
</dbReference>
<comment type="subcellular location">
    <subcellularLocation>
        <location evidence="2">Cell membrane</location>
        <topology evidence="2">Multi-pass membrane protein</topology>
    </subcellularLocation>
</comment>
<dbReference type="InterPro" id="IPR036097">
    <property type="entry name" value="HisK_dim/P_sf"/>
</dbReference>
<keyword evidence="7 14" id="KW-0812">Transmembrane</keyword>
<evidence type="ECO:0000256" key="10">
    <source>
        <dbReference type="ARBA" id="ARBA00023012"/>
    </source>
</evidence>
<dbReference type="Pfam" id="PF00672">
    <property type="entry name" value="HAMP"/>
    <property type="match status" value="1"/>
</dbReference>
<feature type="region of interest" description="Disordered" evidence="13">
    <location>
        <begin position="742"/>
        <end position="767"/>
    </location>
</feature>
<dbReference type="Gene3D" id="1.10.287.130">
    <property type="match status" value="1"/>
</dbReference>
<dbReference type="Gene3D" id="3.30.565.10">
    <property type="entry name" value="Histidine kinase-like ATPase, C-terminal domain"/>
    <property type="match status" value="1"/>
</dbReference>
<dbReference type="EMBL" id="JBHZOL010000097">
    <property type="protein sequence ID" value="MFE4107998.1"/>
    <property type="molecule type" value="Genomic_DNA"/>
</dbReference>
<evidence type="ECO:0000256" key="2">
    <source>
        <dbReference type="ARBA" id="ARBA00004651"/>
    </source>
</evidence>
<dbReference type="SUPFAM" id="SSF47384">
    <property type="entry name" value="Homodimeric domain of signal transducing histidine kinase"/>
    <property type="match status" value="1"/>
</dbReference>
<dbReference type="PROSITE" id="PS50885">
    <property type="entry name" value="HAMP"/>
    <property type="match status" value="1"/>
</dbReference>
<protein>
    <recommendedName>
        <fullName evidence="3">histidine kinase</fullName>
        <ecNumber evidence="3">2.7.13.3</ecNumber>
    </recommendedName>
</protein>
<dbReference type="EC" id="2.7.13.3" evidence="3"/>
<dbReference type="SUPFAM" id="SSF103190">
    <property type="entry name" value="Sensory domain-like"/>
    <property type="match status" value="1"/>
</dbReference>
<evidence type="ECO:0000256" key="14">
    <source>
        <dbReference type="SAM" id="Phobius"/>
    </source>
</evidence>
<dbReference type="CDD" id="cd00082">
    <property type="entry name" value="HisKA"/>
    <property type="match status" value="1"/>
</dbReference>
<feature type="coiled-coil region" evidence="12">
    <location>
        <begin position="419"/>
        <end position="471"/>
    </location>
</feature>
<evidence type="ECO:0000259" key="15">
    <source>
        <dbReference type="PROSITE" id="PS50109"/>
    </source>
</evidence>
<keyword evidence="11 14" id="KW-0472">Membrane</keyword>
<evidence type="ECO:0000313" key="17">
    <source>
        <dbReference type="EMBL" id="MFE4107998.1"/>
    </source>
</evidence>
<dbReference type="GO" id="GO:0005524">
    <property type="term" value="F:ATP binding"/>
    <property type="evidence" value="ECO:0007669"/>
    <property type="project" value="UniProtKB-KW"/>
</dbReference>
<dbReference type="Pfam" id="PF02518">
    <property type="entry name" value="HATPase_c"/>
    <property type="match status" value="1"/>
</dbReference>
<evidence type="ECO:0000256" key="7">
    <source>
        <dbReference type="ARBA" id="ARBA00022692"/>
    </source>
</evidence>
<evidence type="ECO:0000256" key="11">
    <source>
        <dbReference type="ARBA" id="ARBA00023136"/>
    </source>
</evidence>
<dbReference type="RefSeq" id="WP_377967326.1">
    <property type="nucleotide sequence ID" value="NZ_JBHZOL010000097.1"/>
</dbReference>
<dbReference type="InterPro" id="IPR029151">
    <property type="entry name" value="Sensor-like_sf"/>
</dbReference>
<dbReference type="SMART" id="SM00388">
    <property type="entry name" value="HisKA"/>
    <property type="match status" value="1"/>
</dbReference>
<dbReference type="PANTHER" id="PTHR43065">
    <property type="entry name" value="SENSOR HISTIDINE KINASE"/>
    <property type="match status" value="1"/>
</dbReference>
<dbReference type="SUPFAM" id="SSF158472">
    <property type="entry name" value="HAMP domain-like"/>
    <property type="match status" value="1"/>
</dbReference>
<evidence type="ECO:0000256" key="13">
    <source>
        <dbReference type="SAM" id="MobiDB-lite"/>
    </source>
</evidence>
<evidence type="ECO:0000256" key="3">
    <source>
        <dbReference type="ARBA" id="ARBA00012438"/>
    </source>
</evidence>
<dbReference type="InterPro" id="IPR036890">
    <property type="entry name" value="HATPase_C_sf"/>
</dbReference>
<feature type="domain" description="HAMP" evidence="16">
    <location>
        <begin position="365"/>
        <end position="417"/>
    </location>
</feature>
<sequence length="767" mass="84809">MPNFKSLKKCPLRLVLIVPFTLQTFAIAGLIGYLSFRNGQETVADLAQQLESEVSNRVERDLDRHLGIAQQINQINVDLIEQGLLNLNDLEATGHYFWKQAKLFKNTSYIGYALPTGEEAGAGRWIEGQDVVIFQGVATGNDYAYATDEQGNRTEIVETLDYDPLSDEWYEKGAAAGKAVWTDIYVTEGFDGYISATAARPVYDQNQQLQAVLLVDYLLSDLNDFLHNIEVSPRGRVFIMQRDGLLVGNSSDTPTYTIAAGEAEQIPAWESEDATIQLTASYLQQQYPDFQSIQNVKKFQFWAEGENYFAQIMPWQDEFGLDWLVVTTLPESDFMAQLQANARNTVLLSLAGLVVAIGIGILTSRWVTRPITQLMNASEQLSQGELDQKVEVQGIQELETLGSAFNRMAGQLRHSFRKLESTNQALAAANHALEKSNDELEQRVEERTADLQQTLRELRRTQAQLVQTEKMSSLGQLVAGVAHEINNPVNFIYGNIAPAKEYAQDLLALIDLYQNALPHPPGEIRDRIEAIDLEFIQEDLLQLLSSMSFGATRIREIVTSLRNFSRLDEADFKEVDVHEGIESTLMILHNRLKGKPDQAGVEIVKAYGNLPKINCCPGQLNQVFMNLLTNAIDALDEKLAQADQAADSEPPTIRIVTQLSQPEGVAIHIIDNGPGIPAEIQAKLFDPFFTTKPPGQGTGLGLSISHQIVTERHGGSLTCQSTVGQGSEFVIQLPNCWVHPPQEAPVSAASSSEPSPTLALNASAQTL</sequence>
<accession>A0ABW6IIF5</accession>
<keyword evidence="9 14" id="KW-1133">Transmembrane helix</keyword>
<dbReference type="CDD" id="cd12913">
    <property type="entry name" value="PDC1_MCP_like"/>
    <property type="match status" value="1"/>
</dbReference>
<keyword evidence="6" id="KW-0808">Transferase</keyword>
<evidence type="ECO:0000313" key="18">
    <source>
        <dbReference type="Proteomes" id="UP001600165"/>
    </source>
</evidence>
<dbReference type="Gene3D" id="3.30.450.20">
    <property type="entry name" value="PAS domain"/>
    <property type="match status" value="1"/>
</dbReference>
<keyword evidence="8" id="KW-0418">Kinase</keyword>
<evidence type="ECO:0000256" key="8">
    <source>
        <dbReference type="ARBA" id="ARBA00022777"/>
    </source>
</evidence>
<dbReference type="PRINTS" id="PR00344">
    <property type="entry name" value="BCTRLSENSOR"/>
</dbReference>
<keyword evidence="4" id="KW-1003">Cell membrane</keyword>
<comment type="catalytic activity">
    <reaction evidence="1">
        <text>ATP + protein L-histidine = ADP + protein N-phospho-L-histidine.</text>
        <dbReference type="EC" id="2.7.13.3"/>
    </reaction>
</comment>
<comment type="caution">
    <text evidence="17">The sequence shown here is derived from an EMBL/GenBank/DDBJ whole genome shotgun (WGS) entry which is preliminary data.</text>
</comment>
<dbReference type="Proteomes" id="UP001600165">
    <property type="component" value="Unassembled WGS sequence"/>
</dbReference>
<evidence type="ECO:0000256" key="9">
    <source>
        <dbReference type="ARBA" id="ARBA00022989"/>
    </source>
</evidence>
<dbReference type="SMART" id="SM00387">
    <property type="entry name" value="HATPase_c"/>
    <property type="match status" value="1"/>
</dbReference>
<dbReference type="PANTHER" id="PTHR43065:SF50">
    <property type="entry name" value="HISTIDINE KINASE"/>
    <property type="match status" value="1"/>
</dbReference>